<evidence type="ECO:0000256" key="1">
    <source>
        <dbReference type="ARBA" id="ARBA00007039"/>
    </source>
</evidence>
<dbReference type="Proteomes" id="UP000182375">
    <property type="component" value="Unassembled WGS sequence"/>
</dbReference>
<dbReference type="STRING" id="67331.SAMN04490357_1037"/>
<comment type="similarity">
    <text evidence="1 6">Belongs to the peptidase S14 family.</text>
</comment>
<dbReference type="InterPro" id="IPR029045">
    <property type="entry name" value="ClpP/crotonase-like_dom_sf"/>
</dbReference>
<reference evidence="8 9" key="1">
    <citation type="submission" date="2016-10" db="EMBL/GenBank/DDBJ databases">
        <authorList>
            <person name="de Groot N.N."/>
        </authorList>
    </citation>
    <scope>NUCLEOTIDE SEQUENCE [LARGE SCALE GENOMIC DNA]</scope>
    <source>
        <strain evidence="8 9">DSM 40306</strain>
    </source>
</reference>
<dbReference type="Gene3D" id="3.90.226.10">
    <property type="entry name" value="2-enoyl-CoA Hydratase, Chain A, domain 1"/>
    <property type="match status" value="1"/>
</dbReference>
<dbReference type="GO" id="GO:0004252">
    <property type="term" value="F:serine-type endopeptidase activity"/>
    <property type="evidence" value="ECO:0007669"/>
    <property type="project" value="InterPro"/>
</dbReference>
<evidence type="ECO:0000256" key="3">
    <source>
        <dbReference type="ARBA" id="ARBA00022670"/>
    </source>
</evidence>
<accession>A0A1H4PAE3</accession>
<evidence type="ECO:0000313" key="8">
    <source>
        <dbReference type="EMBL" id="SEC04389.1"/>
    </source>
</evidence>
<organism evidence="8 9">
    <name type="scientific">Streptomyces misionensis</name>
    <dbReference type="NCBI Taxonomy" id="67331"/>
    <lineage>
        <taxon>Bacteria</taxon>
        <taxon>Bacillati</taxon>
        <taxon>Actinomycetota</taxon>
        <taxon>Actinomycetes</taxon>
        <taxon>Kitasatosporales</taxon>
        <taxon>Streptomycetaceae</taxon>
        <taxon>Streptomyces</taxon>
    </lineage>
</organism>
<feature type="region of interest" description="Disordered" evidence="7">
    <location>
        <begin position="333"/>
        <end position="386"/>
    </location>
</feature>
<name>A0A1H4PAE3_9ACTN</name>
<protein>
    <recommendedName>
        <fullName evidence="6">ATP-dependent Clp protease proteolytic subunit</fullName>
    </recommendedName>
</protein>
<dbReference type="GO" id="GO:0051117">
    <property type="term" value="F:ATPase binding"/>
    <property type="evidence" value="ECO:0007669"/>
    <property type="project" value="TreeGrafter"/>
</dbReference>
<evidence type="ECO:0000256" key="2">
    <source>
        <dbReference type="ARBA" id="ARBA00022490"/>
    </source>
</evidence>
<evidence type="ECO:0000313" key="9">
    <source>
        <dbReference type="Proteomes" id="UP000182375"/>
    </source>
</evidence>
<dbReference type="PANTHER" id="PTHR10381">
    <property type="entry name" value="ATP-DEPENDENT CLP PROTEASE PROTEOLYTIC SUBUNIT"/>
    <property type="match status" value="1"/>
</dbReference>
<dbReference type="InterPro" id="IPR023562">
    <property type="entry name" value="ClpP/TepA"/>
</dbReference>
<dbReference type="SUPFAM" id="SSF52096">
    <property type="entry name" value="ClpP/crotonase"/>
    <property type="match status" value="1"/>
</dbReference>
<dbReference type="AlphaFoldDB" id="A0A1H4PAE3"/>
<evidence type="ECO:0000256" key="7">
    <source>
        <dbReference type="SAM" id="MobiDB-lite"/>
    </source>
</evidence>
<dbReference type="GeneID" id="95510276"/>
<dbReference type="Pfam" id="PF00574">
    <property type="entry name" value="CLP_protease"/>
    <property type="match status" value="1"/>
</dbReference>
<evidence type="ECO:0000256" key="6">
    <source>
        <dbReference type="RuleBase" id="RU003567"/>
    </source>
</evidence>
<evidence type="ECO:0000256" key="4">
    <source>
        <dbReference type="ARBA" id="ARBA00022801"/>
    </source>
</evidence>
<dbReference type="EMBL" id="FNTD01000004">
    <property type="protein sequence ID" value="SEC04389.1"/>
    <property type="molecule type" value="Genomic_DNA"/>
</dbReference>
<dbReference type="InterPro" id="IPR001907">
    <property type="entry name" value="ClpP"/>
</dbReference>
<dbReference type="GO" id="GO:0004176">
    <property type="term" value="F:ATP-dependent peptidase activity"/>
    <property type="evidence" value="ECO:0007669"/>
    <property type="project" value="InterPro"/>
</dbReference>
<gene>
    <name evidence="8" type="ORF">SAMN04490357_1037</name>
</gene>
<dbReference type="PRINTS" id="PR00127">
    <property type="entry name" value="CLPPROTEASEP"/>
</dbReference>
<dbReference type="NCBIfam" id="NF045542">
    <property type="entry name" value="Clp_rel_HeadMat"/>
    <property type="match status" value="1"/>
</dbReference>
<dbReference type="RefSeq" id="WP_074990979.1">
    <property type="nucleotide sequence ID" value="NZ_FNTD01000004.1"/>
</dbReference>
<dbReference type="PANTHER" id="PTHR10381:SF70">
    <property type="entry name" value="ATP-DEPENDENT CLP PROTEASE PROTEOLYTIC SUBUNIT"/>
    <property type="match status" value="1"/>
</dbReference>
<dbReference type="GO" id="GO:0009368">
    <property type="term" value="C:endopeptidase Clp complex"/>
    <property type="evidence" value="ECO:0007669"/>
    <property type="project" value="TreeGrafter"/>
</dbReference>
<proteinExistence type="inferred from homology"/>
<dbReference type="GO" id="GO:0006515">
    <property type="term" value="P:protein quality control for misfolded or incompletely synthesized proteins"/>
    <property type="evidence" value="ECO:0007669"/>
    <property type="project" value="TreeGrafter"/>
</dbReference>
<keyword evidence="4" id="KW-0378">Hydrolase</keyword>
<evidence type="ECO:0000256" key="5">
    <source>
        <dbReference type="ARBA" id="ARBA00022825"/>
    </source>
</evidence>
<dbReference type="CDD" id="cd07016">
    <property type="entry name" value="S14_ClpP_1"/>
    <property type="match status" value="1"/>
</dbReference>
<keyword evidence="2" id="KW-0963">Cytoplasm</keyword>
<keyword evidence="5" id="KW-0720">Serine protease</keyword>
<keyword evidence="3 8" id="KW-0645">Protease</keyword>
<sequence>MNIQLPGKAATFQANQRERAEKQRAQLGVEARSWYRITNAADSDEAEVMLYDEIGGWFGATADEFIADLKGITAQSMRVRVNSPGGSVFEGIAIANALRSHPANVTVQVDGIAASIASVIAMAGDRVVMQPQSMLMVHDASGMCFGNAADMADTADLLDKISDNIADAYSQRAGGSRDDWRTTMRAETWYTAQEAVDAGLADEVMPSPKKQGQPDPDEAEPEMRRRYDLTAYGYQGPPQKTEPTLTFNLGEAFGEQLLAALRTRPAEVKAVMRQFDEGDRVRVTGTPHEPGHSEGVIAVVNGNAYGIIFDSPDDDTEPGEPYLWYVDNELEFVAEGPDGGGQGGNYSQPAPEPEPEPEPEPLLPGVSHPMGVPTSQTEAQPTAAADPVDDWTALVAALIPDDTDDWSALVSNLTEPDTSSSAATDA</sequence>